<dbReference type="EMBL" id="JANLCJ010000346">
    <property type="protein sequence ID" value="MCS5737019.1"/>
    <property type="molecule type" value="Genomic_DNA"/>
</dbReference>
<protein>
    <submittedName>
        <fullName evidence="2">Uncharacterized protein</fullName>
    </submittedName>
</protein>
<reference evidence="2" key="1">
    <citation type="submission" date="2022-08" db="EMBL/GenBank/DDBJ databases">
        <authorList>
            <person name="Deng Y."/>
            <person name="Han X.-F."/>
            <person name="Zhang Y.-Q."/>
        </authorList>
    </citation>
    <scope>NUCLEOTIDE SEQUENCE</scope>
    <source>
        <strain evidence="2">CPCC 203386</strain>
    </source>
</reference>
<keyword evidence="3" id="KW-1185">Reference proteome</keyword>
<comment type="caution">
    <text evidence="2">The sequence shown here is derived from an EMBL/GenBank/DDBJ whole genome shotgun (WGS) entry which is preliminary data.</text>
</comment>
<evidence type="ECO:0000256" key="1">
    <source>
        <dbReference type="SAM" id="MobiDB-lite"/>
    </source>
</evidence>
<evidence type="ECO:0000313" key="2">
    <source>
        <dbReference type="EMBL" id="MCS5737019.1"/>
    </source>
</evidence>
<name>A0ABT2HAU5_9MICO</name>
<evidence type="ECO:0000313" key="3">
    <source>
        <dbReference type="Proteomes" id="UP001165586"/>
    </source>
</evidence>
<dbReference type="Proteomes" id="UP001165586">
    <property type="component" value="Unassembled WGS sequence"/>
</dbReference>
<feature type="compositionally biased region" description="Low complexity" evidence="1">
    <location>
        <begin position="92"/>
        <end position="104"/>
    </location>
</feature>
<sequence length="114" mass="12815">MNSGRLTLSGYLVDNDLFTEIEKVESFPFIGSDSDELKYMLAVNYGQRFMFTPMVIFPIADIAKQIVKLYSTKWKALIDFNNTPMNLGASVTKKGNTSTSNNTNRDTVQDSVDK</sequence>
<proteinExistence type="predicted"/>
<feature type="non-terminal residue" evidence="2">
    <location>
        <position position="114"/>
    </location>
</feature>
<dbReference type="RefSeq" id="WP_259543300.1">
    <property type="nucleotide sequence ID" value="NZ_JANLCJ010000346.1"/>
</dbReference>
<accession>A0ABT2HAU5</accession>
<organism evidence="2 3">
    <name type="scientific">Herbiconiux daphne</name>
    <dbReference type="NCBI Taxonomy" id="2970914"/>
    <lineage>
        <taxon>Bacteria</taxon>
        <taxon>Bacillati</taxon>
        <taxon>Actinomycetota</taxon>
        <taxon>Actinomycetes</taxon>
        <taxon>Micrococcales</taxon>
        <taxon>Microbacteriaceae</taxon>
        <taxon>Herbiconiux</taxon>
    </lineage>
</organism>
<feature type="region of interest" description="Disordered" evidence="1">
    <location>
        <begin position="89"/>
        <end position="114"/>
    </location>
</feature>
<gene>
    <name evidence="2" type="ORF">N1032_25155</name>
</gene>